<keyword evidence="2" id="KW-1185">Reference proteome</keyword>
<dbReference type="HOGENOM" id="CLU_783161_0_0_1"/>
<dbReference type="Proteomes" id="UP000007115">
    <property type="component" value="Unassembled WGS sequence"/>
</dbReference>
<dbReference type="VEuPathDB" id="FungiDB:TRIVIDRAFT_60746"/>
<name>G9MTP1_HYPVG</name>
<sequence length="354" mass="38996">MSTETGQRKKLDGTCTVQHLVSFQIHFPVRSFAQRQDRHPSHCDENHALCTPYFVRQKIRPAASCGTKGGDKRLVEASNNETLTSSRWPPKGVLPLAGRQPKFSSTGGVCRSPKRATIGGLPRGSGLANIAMDEETSAMQPLGVLNGKKALRGAESYEGEWLAAVETLRPHSRVRIRVGKTMYSVRVHDTMASYEYTFPILPTGLSSDSALESSSGSHVHLASASMLWDGWAFGPHNAPNMAPPWMREGSVPTSTCIPYSYVLQCHQGADRFIPKQPRYCQVLRTDALTLHCRDTSPAKGGVNLSEEWTVSTRIAVQLQSQCFWTVRISLYQQGLLAYNYLPVWSDLFAASSSP</sequence>
<accession>G9MTP1</accession>
<dbReference type="InParanoid" id="G9MTP1"/>
<evidence type="ECO:0000313" key="1">
    <source>
        <dbReference type="EMBL" id="EHK22392.1"/>
    </source>
</evidence>
<dbReference type="GeneID" id="25796126"/>
<dbReference type="AlphaFoldDB" id="G9MTP1"/>
<proteinExistence type="predicted"/>
<gene>
    <name evidence="1" type="ORF">TRIVIDRAFT_60746</name>
</gene>
<dbReference type="EMBL" id="ABDF02000006">
    <property type="protein sequence ID" value="EHK22392.1"/>
    <property type="molecule type" value="Genomic_DNA"/>
</dbReference>
<protein>
    <submittedName>
        <fullName evidence="1">Uncharacterized protein</fullName>
    </submittedName>
</protein>
<evidence type="ECO:0000313" key="2">
    <source>
        <dbReference type="Proteomes" id="UP000007115"/>
    </source>
</evidence>
<dbReference type="RefSeq" id="XP_013956614.1">
    <property type="nucleotide sequence ID" value="XM_014101139.1"/>
</dbReference>
<organism evidence="1 2">
    <name type="scientific">Hypocrea virens (strain Gv29-8 / FGSC 10586)</name>
    <name type="common">Gliocladium virens</name>
    <name type="synonym">Trichoderma virens</name>
    <dbReference type="NCBI Taxonomy" id="413071"/>
    <lineage>
        <taxon>Eukaryota</taxon>
        <taxon>Fungi</taxon>
        <taxon>Dikarya</taxon>
        <taxon>Ascomycota</taxon>
        <taxon>Pezizomycotina</taxon>
        <taxon>Sordariomycetes</taxon>
        <taxon>Hypocreomycetidae</taxon>
        <taxon>Hypocreales</taxon>
        <taxon>Hypocreaceae</taxon>
        <taxon>Trichoderma</taxon>
    </lineage>
</organism>
<comment type="caution">
    <text evidence="1">The sequence shown here is derived from an EMBL/GenBank/DDBJ whole genome shotgun (WGS) entry which is preliminary data.</text>
</comment>
<reference evidence="1 2" key="1">
    <citation type="journal article" date="2011" name="Genome Biol.">
        <title>Comparative genome sequence analysis underscores mycoparasitism as the ancestral life style of Trichoderma.</title>
        <authorList>
            <person name="Kubicek C.P."/>
            <person name="Herrera-Estrella A."/>
            <person name="Seidl-Seiboth V."/>
            <person name="Martinez D.A."/>
            <person name="Druzhinina I.S."/>
            <person name="Thon M."/>
            <person name="Zeilinger S."/>
            <person name="Casas-Flores S."/>
            <person name="Horwitz B.A."/>
            <person name="Mukherjee P.K."/>
            <person name="Mukherjee M."/>
            <person name="Kredics L."/>
            <person name="Alcaraz L.D."/>
            <person name="Aerts A."/>
            <person name="Antal Z."/>
            <person name="Atanasova L."/>
            <person name="Cervantes-Badillo M.G."/>
            <person name="Challacombe J."/>
            <person name="Chertkov O."/>
            <person name="McCluskey K."/>
            <person name="Coulpier F."/>
            <person name="Deshpande N."/>
            <person name="von Doehren H."/>
            <person name="Ebbole D.J."/>
            <person name="Esquivel-Naranjo E.U."/>
            <person name="Fekete E."/>
            <person name="Flipphi M."/>
            <person name="Glaser F."/>
            <person name="Gomez-Rodriguez E.Y."/>
            <person name="Gruber S."/>
            <person name="Han C."/>
            <person name="Henrissat B."/>
            <person name="Hermosa R."/>
            <person name="Hernandez-Onate M."/>
            <person name="Karaffa L."/>
            <person name="Kosti I."/>
            <person name="Le Crom S."/>
            <person name="Lindquist E."/>
            <person name="Lucas S."/>
            <person name="Luebeck M."/>
            <person name="Luebeck P.S."/>
            <person name="Margeot A."/>
            <person name="Metz B."/>
            <person name="Misra M."/>
            <person name="Nevalainen H."/>
            <person name="Omann M."/>
            <person name="Packer N."/>
            <person name="Perrone G."/>
            <person name="Uresti-Rivera E.E."/>
            <person name="Salamov A."/>
            <person name="Schmoll M."/>
            <person name="Seiboth B."/>
            <person name="Shapiro H."/>
            <person name="Sukno S."/>
            <person name="Tamayo-Ramos J.A."/>
            <person name="Tisch D."/>
            <person name="Wiest A."/>
            <person name="Wilkinson H.H."/>
            <person name="Zhang M."/>
            <person name="Coutinho P.M."/>
            <person name="Kenerley C.M."/>
            <person name="Monte E."/>
            <person name="Baker S.E."/>
            <person name="Grigoriev I.V."/>
        </authorList>
    </citation>
    <scope>NUCLEOTIDE SEQUENCE [LARGE SCALE GENOMIC DNA]</scope>
    <source>
        <strain evidence="2">Gv29-8 / FGSC 10586</strain>
    </source>
</reference>